<keyword evidence="2" id="KW-0560">Oxidoreductase</keyword>
<keyword evidence="5" id="KW-1185">Reference proteome</keyword>
<dbReference type="GO" id="GO:0016705">
    <property type="term" value="F:oxidoreductase activity, acting on paired donors, with incorporation or reduction of molecular oxygen"/>
    <property type="evidence" value="ECO:0007669"/>
    <property type="project" value="InterPro"/>
</dbReference>
<dbReference type="InterPro" id="IPR002401">
    <property type="entry name" value="Cyt_P450_E_grp-I"/>
</dbReference>
<evidence type="ECO:0000313" key="4">
    <source>
        <dbReference type="EMBL" id="PKI48674.1"/>
    </source>
</evidence>
<evidence type="ECO:0000256" key="3">
    <source>
        <dbReference type="SAM" id="Phobius"/>
    </source>
</evidence>
<dbReference type="GO" id="GO:0020037">
    <property type="term" value="F:heme binding"/>
    <property type="evidence" value="ECO:0007669"/>
    <property type="project" value="InterPro"/>
</dbReference>
<dbReference type="AlphaFoldDB" id="A0A2I0IXF7"/>
<dbReference type="InterPro" id="IPR051382">
    <property type="entry name" value="CYP450_AA/FA_Hydroxylases"/>
</dbReference>
<feature type="binding site" description="axial binding residue" evidence="1">
    <location>
        <position position="153"/>
    </location>
    <ligand>
        <name>heme</name>
        <dbReference type="ChEBI" id="CHEBI:30413"/>
    </ligand>
    <ligandPart>
        <name>Fe</name>
        <dbReference type="ChEBI" id="CHEBI:18248"/>
    </ligandPart>
</feature>
<dbReference type="Pfam" id="PF00067">
    <property type="entry name" value="p450"/>
    <property type="match status" value="1"/>
</dbReference>
<evidence type="ECO:0000313" key="5">
    <source>
        <dbReference type="Proteomes" id="UP000233551"/>
    </source>
</evidence>
<dbReference type="GO" id="GO:0004497">
    <property type="term" value="F:monooxygenase activity"/>
    <property type="evidence" value="ECO:0007669"/>
    <property type="project" value="UniProtKB-KW"/>
</dbReference>
<comment type="caution">
    <text evidence="4">The sequence shown here is derived from an EMBL/GenBank/DDBJ whole genome shotgun (WGS) entry which is preliminary data.</text>
</comment>
<dbReference type="PANTHER" id="PTHR47949:SF4">
    <property type="entry name" value="TYROSINE N-MONOOXYGENASE"/>
    <property type="match status" value="1"/>
</dbReference>
<keyword evidence="3" id="KW-1133">Transmembrane helix</keyword>
<dbReference type="PRINTS" id="PR00463">
    <property type="entry name" value="EP450I"/>
</dbReference>
<dbReference type="STRING" id="22663.A0A2I0IXF7"/>
<evidence type="ECO:0008006" key="6">
    <source>
        <dbReference type="Google" id="ProtNLM"/>
    </source>
</evidence>
<keyword evidence="1 2" id="KW-0479">Metal-binding</keyword>
<reference evidence="4 5" key="1">
    <citation type="submission" date="2017-11" db="EMBL/GenBank/DDBJ databases">
        <title>De-novo sequencing of pomegranate (Punica granatum L.) genome.</title>
        <authorList>
            <person name="Akparov Z."/>
            <person name="Amiraslanov A."/>
            <person name="Hajiyeva S."/>
            <person name="Abbasov M."/>
            <person name="Kaur K."/>
            <person name="Hamwieh A."/>
            <person name="Solovyev V."/>
            <person name="Salamov A."/>
            <person name="Braich B."/>
            <person name="Kosarev P."/>
            <person name="Mahmoud A."/>
            <person name="Hajiyev E."/>
            <person name="Babayeva S."/>
            <person name="Izzatullayeva V."/>
            <person name="Mammadov A."/>
            <person name="Mammadov A."/>
            <person name="Sharifova S."/>
            <person name="Ojaghi J."/>
            <person name="Eynullazada K."/>
            <person name="Bayramov B."/>
            <person name="Abdulazimova A."/>
            <person name="Shahmuradov I."/>
        </authorList>
    </citation>
    <scope>NUCLEOTIDE SEQUENCE [LARGE SCALE GENOMIC DNA]</scope>
    <source>
        <strain evidence="5">cv. AG2017</strain>
        <tissue evidence="4">Leaf</tissue>
    </source>
</reference>
<dbReference type="PANTHER" id="PTHR47949">
    <property type="entry name" value="CYTOCHROME P450 703A2-RELATED-RELATED"/>
    <property type="match status" value="1"/>
</dbReference>
<comment type="cofactor">
    <cofactor evidence="1">
        <name>heme</name>
        <dbReference type="ChEBI" id="CHEBI:30413"/>
    </cofactor>
</comment>
<accession>A0A2I0IXF7</accession>
<feature type="transmembrane region" description="Helical" evidence="3">
    <location>
        <begin position="152"/>
        <end position="171"/>
    </location>
</feature>
<dbReference type="EMBL" id="PGOL01002353">
    <property type="protein sequence ID" value="PKI48674.1"/>
    <property type="molecule type" value="Genomic_DNA"/>
</dbReference>
<dbReference type="InterPro" id="IPR001128">
    <property type="entry name" value="Cyt_P450"/>
</dbReference>
<dbReference type="PROSITE" id="PS00086">
    <property type="entry name" value="CYTOCHROME_P450"/>
    <property type="match status" value="1"/>
</dbReference>
<dbReference type="SUPFAM" id="SSF48264">
    <property type="entry name" value="Cytochrome P450"/>
    <property type="match status" value="1"/>
</dbReference>
<protein>
    <recommendedName>
        <fullName evidence="6">Phenylalanine N-monooxygenase-like</fullName>
    </recommendedName>
</protein>
<name>A0A2I0IXF7_PUNGR</name>
<dbReference type="InterPro" id="IPR017972">
    <property type="entry name" value="Cyt_P450_CS"/>
</dbReference>
<evidence type="ECO:0000256" key="1">
    <source>
        <dbReference type="PIRSR" id="PIRSR602401-1"/>
    </source>
</evidence>
<keyword evidence="3" id="KW-0472">Membrane</keyword>
<keyword evidence="2" id="KW-0503">Monooxygenase</keyword>
<dbReference type="Gene3D" id="1.10.630.10">
    <property type="entry name" value="Cytochrome P450"/>
    <property type="match status" value="1"/>
</dbReference>
<comment type="similarity">
    <text evidence="2">Belongs to the cytochrome P450 family.</text>
</comment>
<evidence type="ECO:0000256" key="2">
    <source>
        <dbReference type="RuleBase" id="RU000461"/>
    </source>
</evidence>
<organism evidence="4 5">
    <name type="scientific">Punica granatum</name>
    <name type="common">Pomegranate</name>
    <dbReference type="NCBI Taxonomy" id="22663"/>
    <lineage>
        <taxon>Eukaryota</taxon>
        <taxon>Viridiplantae</taxon>
        <taxon>Streptophyta</taxon>
        <taxon>Embryophyta</taxon>
        <taxon>Tracheophyta</taxon>
        <taxon>Spermatophyta</taxon>
        <taxon>Magnoliopsida</taxon>
        <taxon>eudicotyledons</taxon>
        <taxon>Gunneridae</taxon>
        <taxon>Pentapetalae</taxon>
        <taxon>rosids</taxon>
        <taxon>malvids</taxon>
        <taxon>Myrtales</taxon>
        <taxon>Lythraceae</taxon>
        <taxon>Punica</taxon>
    </lineage>
</organism>
<proteinExistence type="inferred from homology"/>
<dbReference type="Proteomes" id="UP000233551">
    <property type="component" value="Unassembled WGS sequence"/>
</dbReference>
<dbReference type="InterPro" id="IPR036396">
    <property type="entry name" value="Cyt_P450_sf"/>
</dbReference>
<sequence length="174" mass="19579">MAAVDNPSNAVEWVMAEMINNPEILNKAVEELDRVVGKERLVKEEDIPNLNYIKACAREAFRLHPFAPFNVPHVALYDTVVAGYRIPKGSHILLSRRGLGRNPKVWDRPLEFRPERHLPNGNAGNRQECSSNEVVLTEPDLRFITFSTGRRGCVAMALGTTMTIMLLARMVQAK</sequence>
<gene>
    <name evidence="4" type="ORF">CRG98_030934</name>
</gene>
<keyword evidence="1 2" id="KW-0349">Heme</keyword>
<dbReference type="GO" id="GO:0005506">
    <property type="term" value="F:iron ion binding"/>
    <property type="evidence" value="ECO:0007669"/>
    <property type="project" value="InterPro"/>
</dbReference>
<keyword evidence="1 2" id="KW-0408">Iron</keyword>
<keyword evidence="3" id="KW-0812">Transmembrane</keyword>